<evidence type="ECO:0000256" key="5">
    <source>
        <dbReference type="ARBA" id="ARBA00023306"/>
    </source>
</evidence>
<comment type="similarity">
    <text evidence="6">Belongs to the CTF8 family.</text>
</comment>
<evidence type="ECO:0000256" key="6">
    <source>
        <dbReference type="ARBA" id="ARBA00038447"/>
    </source>
</evidence>
<feature type="compositionally biased region" description="Pro residues" evidence="7">
    <location>
        <begin position="145"/>
        <end position="154"/>
    </location>
</feature>
<dbReference type="Pfam" id="PF09696">
    <property type="entry name" value="Ctf8"/>
    <property type="match status" value="1"/>
</dbReference>
<dbReference type="OrthoDB" id="121932at2759"/>
<feature type="compositionally biased region" description="Basic and acidic residues" evidence="7">
    <location>
        <begin position="200"/>
        <end position="211"/>
    </location>
</feature>
<dbReference type="eggNOG" id="ENOG502SBIQ">
    <property type="taxonomic scope" value="Eukaryota"/>
</dbReference>
<name>A0A0D1C5M0_MYCMD</name>
<keyword evidence="3" id="KW-0238">DNA-binding</keyword>
<sequence length="268" mass="29649">MRIHVNLPVALAAARSNVASTSIRSLAPPPLTALAPDGELLLIELQGSLEIENQSPTGGQVLGTISFEPTRPDRPILMISHHRLEGKFVNLVKPLAVLEKKVRKDPAHAQHDVLVELANGKRSAQQASPITPKRARCEQDNATPWSPPLAPPLSPRRGRDALDFSSSPPRHTPIRQKPVKQTFGLEHIVENTATLLDSSQEQHPKPSKVQDHDDDDGNKDNDDDDDEYDDDAEPQTAVYYDVVNVIKRKILFSKRPEPIVRLNPSFTT</sequence>
<evidence type="ECO:0000313" key="8">
    <source>
        <dbReference type="EMBL" id="KIS68952.1"/>
    </source>
</evidence>
<dbReference type="VEuPathDB" id="FungiDB:UMAG_02935"/>
<accession>A0A0D1C5M0</accession>
<proteinExistence type="inferred from homology"/>
<dbReference type="PANTHER" id="PTHR28605">
    <property type="entry name" value="CTF8, CHROMOSOME TRANSMISSION FIDELITY FACTOR 8 HOMOLOG (S. CEREVISIAE)"/>
    <property type="match status" value="1"/>
</dbReference>
<dbReference type="EMBL" id="CM003146">
    <property type="protein sequence ID" value="KIS68952.1"/>
    <property type="molecule type" value="Genomic_DNA"/>
</dbReference>
<dbReference type="GO" id="GO:0006260">
    <property type="term" value="P:DNA replication"/>
    <property type="evidence" value="ECO:0007669"/>
    <property type="project" value="UniProtKB-KW"/>
</dbReference>
<dbReference type="GO" id="GO:0007064">
    <property type="term" value="P:mitotic sister chromatid cohesion"/>
    <property type="evidence" value="ECO:0007669"/>
    <property type="project" value="InterPro"/>
</dbReference>
<dbReference type="GO" id="GO:0031390">
    <property type="term" value="C:Ctf18 RFC-like complex"/>
    <property type="evidence" value="ECO:0007669"/>
    <property type="project" value="InterPro"/>
</dbReference>
<dbReference type="GO" id="GO:0003677">
    <property type="term" value="F:DNA binding"/>
    <property type="evidence" value="ECO:0007669"/>
    <property type="project" value="UniProtKB-KW"/>
</dbReference>
<keyword evidence="2" id="KW-0235">DNA replication</keyword>
<evidence type="ECO:0008006" key="10">
    <source>
        <dbReference type="Google" id="ProtNLM"/>
    </source>
</evidence>
<keyword evidence="4" id="KW-0539">Nucleus</keyword>
<dbReference type="AlphaFoldDB" id="A0A0D1C5M0"/>
<gene>
    <name evidence="8" type="ORF">UMAG_02935</name>
</gene>
<evidence type="ECO:0000313" key="9">
    <source>
        <dbReference type="Proteomes" id="UP000000561"/>
    </source>
</evidence>
<dbReference type="Proteomes" id="UP000000561">
    <property type="component" value="Chromosome 7"/>
</dbReference>
<dbReference type="PANTHER" id="PTHR28605:SF1">
    <property type="entry name" value="CHROMOSOME TRANSMISSION FIDELITY FACTOR 8"/>
    <property type="match status" value="1"/>
</dbReference>
<dbReference type="KEGG" id="uma:UMAG_02935"/>
<protein>
    <recommendedName>
        <fullName evidence="10">Chromosome transmission fidelity protein 8</fullName>
    </recommendedName>
</protein>
<evidence type="ECO:0000256" key="1">
    <source>
        <dbReference type="ARBA" id="ARBA00004123"/>
    </source>
</evidence>
<dbReference type="GeneID" id="23563556"/>
<feature type="region of interest" description="Disordered" evidence="7">
    <location>
        <begin position="118"/>
        <end position="182"/>
    </location>
</feature>
<reference evidence="8 9" key="1">
    <citation type="journal article" date="2006" name="Nature">
        <title>Insights from the genome of the biotrophic fungal plant pathogen Ustilago maydis.</title>
        <authorList>
            <person name="Kamper J."/>
            <person name="Kahmann R."/>
            <person name="Bolker M."/>
            <person name="Ma L.J."/>
            <person name="Brefort T."/>
            <person name="Saville B.J."/>
            <person name="Banuett F."/>
            <person name="Kronstad J.W."/>
            <person name="Gold S.E."/>
            <person name="Muller O."/>
            <person name="Perlin M.H."/>
            <person name="Wosten H.A."/>
            <person name="de Vries R."/>
            <person name="Ruiz-Herrera J."/>
            <person name="Reynaga-Pena C.G."/>
            <person name="Snetselaar K."/>
            <person name="McCann M."/>
            <person name="Perez-Martin J."/>
            <person name="Feldbrugge M."/>
            <person name="Basse C.W."/>
            <person name="Steinberg G."/>
            <person name="Ibeas J.I."/>
            <person name="Holloman W."/>
            <person name="Guzman P."/>
            <person name="Farman M."/>
            <person name="Stajich J.E."/>
            <person name="Sentandreu R."/>
            <person name="Gonzalez-Prieto J.M."/>
            <person name="Kennell J.C."/>
            <person name="Molina L."/>
            <person name="Schirawski J."/>
            <person name="Mendoza-Mendoza A."/>
            <person name="Greilinger D."/>
            <person name="Munch K."/>
            <person name="Rossel N."/>
            <person name="Scherer M."/>
            <person name="Vranes M."/>
            <person name="Ladendorf O."/>
            <person name="Vincon V."/>
            <person name="Fuchs U."/>
            <person name="Sandrock B."/>
            <person name="Meng S."/>
            <person name="Ho E.C."/>
            <person name="Cahill M.J."/>
            <person name="Boyce K.J."/>
            <person name="Klose J."/>
            <person name="Klosterman S.J."/>
            <person name="Deelstra H.J."/>
            <person name="Ortiz-Castellanos L."/>
            <person name="Li W."/>
            <person name="Sanchez-Alonso P."/>
            <person name="Schreier P.H."/>
            <person name="Hauser-Hahn I."/>
            <person name="Vaupel M."/>
            <person name="Koopmann E."/>
            <person name="Friedrich G."/>
            <person name="Voss H."/>
            <person name="Schluter T."/>
            <person name="Margolis J."/>
            <person name="Platt D."/>
            <person name="Swimmer C."/>
            <person name="Gnirke A."/>
            <person name="Chen F."/>
            <person name="Vysotskaia V."/>
            <person name="Mannhaupt G."/>
            <person name="Guldener U."/>
            <person name="Munsterkotter M."/>
            <person name="Haase D."/>
            <person name="Oesterheld M."/>
            <person name="Mewes H.W."/>
            <person name="Mauceli E.W."/>
            <person name="DeCaprio D."/>
            <person name="Wade C.M."/>
            <person name="Butler J."/>
            <person name="Young S."/>
            <person name="Jaffe D.B."/>
            <person name="Calvo S."/>
            <person name="Nusbaum C."/>
            <person name="Galagan J."/>
            <person name="Birren B.W."/>
        </authorList>
    </citation>
    <scope>NUCLEOTIDE SEQUENCE [LARGE SCALE GENOMIC DNA]</scope>
    <source>
        <strain evidence="9">DSM 14603 / FGSC 9021 / UM521</strain>
    </source>
</reference>
<feature type="region of interest" description="Disordered" evidence="7">
    <location>
        <begin position="195"/>
        <end position="237"/>
    </location>
</feature>
<feature type="compositionally biased region" description="Acidic residues" evidence="7">
    <location>
        <begin position="212"/>
        <end position="233"/>
    </location>
</feature>
<evidence type="ECO:0000256" key="3">
    <source>
        <dbReference type="ARBA" id="ARBA00023125"/>
    </source>
</evidence>
<keyword evidence="9" id="KW-1185">Reference proteome</keyword>
<dbReference type="InterPro" id="IPR018607">
    <property type="entry name" value="Ctf8"/>
</dbReference>
<dbReference type="STRING" id="237631.A0A0D1C5M0"/>
<keyword evidence="5" id="KW-0131">Cell cycle</keyword>
<evidence type="ECO:0000256" key="2">
    <source>
        <dbReference type="ARBA" id="ARBA00022705"/>
    </source>
</evidence>
<dbReference type="RefSeq" id="XP_011389346.1">
    <property type="nucleotide sequence ID" value="XM_011391044.1"/>
</dbReference>
<evidence type="ECO:0000256" key="4">
    <source>
        <dbReference type="ARBA" id="ARBA00023242"/>
    </source>
</evidence>
<evidence type="ECO:0000256" key="7">
    <source>
        <dbReference type="SAM" id="MobiDB-lite"/>
    </source>
</evidence>
<dbReference type="InParanoid" id="A0A0D1C5M0"/>
<organism evidence="8 9">
    <name type="scientific">Mycosarcoma maydis</name>
    <name type="common">Corn smut fungus</name>
    <name type="synonym">Ustilago maydis</name>
    <dbReference type="NCBI Taxonomy" id="5270"/>
    <lineage>
        <taxon>Eukaryota</taxon>
        <taxon>Fungi</taxon>
        <taxon>Dikarya</taxon>
        <taxon>Basidiomycota</taxon>
        <taxon>Ustilaginomycotina</taxon>
        <taxon>Ustilaginomycetes</taxon>
        <taxon>Ustilaginales</taxon>
        <taxon>Ustilaginaceae</taxon>
        <taxon>Mycosarcoma</taxon>
    </lineage>
</organism>
<comment type="subcellular location">
    <subcellularLocation>
        <location evidence="1">Nucleus</location>
    </subcellularLocation>
</comment>